<evidence type="ECO:0000313" key="2">
    <source>
        <dbReference type="EMBL" id="CUP84698.1"/>
    </source>
</evidence>
<evidence type="ECO:0000256" key="1">
    <source>
        <dbReference type="SAM" id="Phobius"/>
    </source>
</evidence>
<dbReference type="AlphaFoldDB" id="A0A174RN68"/>
<organism evidence="2 3">
    <name type="scientific">Blautia obeum</name>
    <dbReference type="NCBI Taxonomy" id="40520"/>
    <lineage>
        <taxon>Bacteria</taxon>
        <taxon>Bacillati</taxon>
        <taxon>Bacillota</taxon>
        <taxon>Clostridia</taxon>
        <taxon>Lachnospirales</taxon>
        <taxon>Lachnospiraceae</taxon>
        <taxon>Blautia</taxon>
    </lineage>
</organism>
<reference evidence="2 3" key="1">
    <citation type="submission" date="2015-09" db="EMBL/GenBank/DDBJ databases">
        <authorList>
            <consortium name="Pathogen Informatics"/>
        </authorList>
    </citation>
    <scope>NUCLEOTIDE SEQUENCE [LARGE SCALE GENOMIC DNA]</scope>
    <source>
        <strain evidence="2 3">2789STDY5834921</strain>
    </source>
</reference>
<dbReference type="Proteomes" id="UP000095413">
    <property type="component" value="Unassembled WGS sequence"/>
</dbReference>
<protein>
    <submittedName>
        <fullName evidence="2">Uncharacterized protein</fullName>
    </submittedName>
</protein>
<dbReference type="EMBL" id="CZBA01000018">
    <property type="protein sequence ID" value="CUP84698.1"/>
    <property type="molecule type" value="Genomic_DNA"/>
</dbReference>
<feature type="transmembrane region" description="Helical" evidence="1">
    <location>
        <begin position="6"/>
        <end position="23"/>
    </location>
</feature>
<evidence type="ECO:0000313" key="3">
    <source>
        <dbReference type="Proteomes" id="UP000095413"/>
    </source>
</evidence>
<sequence length="52" mass="5982">MDISFILMYIVLPIIISRGLITGKRTKNHLRLTTVYAFKGGFYLYSACGRRI</sequence>
<keyword evidence="1" id="KW-0812">Transmembrane</keyword>
<keyword evidence="1" id="KW-0472">Membrane</keyword>
<keyword evidence="1" id="KW-1133">Transmembrane helix</keyword>
<accession>A0A174RN68</accession>
<name>A0A174RN68_9FIRM</name>
<gene>
    <name evidence="2" type="ORF">ERS852533_02766</name>
</gene>
<proteinExistence type="predicted"/>